<evidence type="ECO:0000256" key="3">
    <source>
        <dbReference type="ARBA" id="ARBA00023163"/>
    </source>
</evidence>
<dbReference type="InterPro" id="IPR009057">
    <property type="entry name" value="Homeodomain-like_sf"/>
</dbReference>
<evidence type="ECO:0000256" key="4">
    <source>
        <dbReference type="PROSITE-ProRule" id="PRU00335"/>
    </source>
</evidence>
<dbReference type="InterPro" id="IPR025996">
    <property type="entry name" value="MT1864/Rv1816-like_C"/>
</dbReference>
<dbReference type="SUPFAM" id="SSF46689">
    <property type="entry name" value="Homeodomain-like"/>
    <property type="match status" value="1"/>
</dbReference>
<gene>
    <name evidence="6" type="ORF">DLM86_18450</name>
</gene>
<dbReference type="Pfam" id="PF13305">
    <property type="entry name" value="TetR_C_33"/>
    <property type="match status" value="1"/>
</dbReference>
<organism evidence="6 7">
    <name type="scientific">Paenibacillus flagellatus</name>
    <dbReference type="NCBI Taxonomy" id="2211139"/>
    <lineage>
        <taxon>Bacteria</taxon>
        <taxon>Bacillati</taxon>
        <taxon>Bacillota</taxon>
        <taxon>Bacilli</taxon>
        <taxon>Bacillales</taxon>
        <taxon>Paenibacillaceae</taxon>
        <taxon>Paenibacillus</taxon>
    </lineage>
</organism>
<keyword evidence="7" id="KW-1185">Reference proteome</keyword>
<protein>
    <submittedName>
        <fullName evidence="6">TetR/AcrR family transcriptional regulator</fullName>
    </submittedName>
</protein>
<dbReference type="GO" id="GO:0000976">
    <property type="term" value="F:transcription cis-regulatory region binding"/>
    <property type="evidence" value="ECO:0007669"/>
    <property type="project" value="TreeGrafter"/>
</dbReference>
<dbReference type="Pfam" id="PF00440">
    <property type="entry name" value="TetR_N"/>
    <property type="match status" value="1"/>
</dbReference>
<dbReference type="SUPFAM" id="SSF48498">
    <property type="entry name" value="Tetracyclin repressor-like, C-terminal domain"/>
    <property type="match status" value="1"/>
</dbReference>
<feature type="domain" description="HTH tetR-type" evidence="5">
    <location>
        <begin position="10"/>
        <end position="70"/>
    </location>
</feature>
<feature type="DNA-binding region" description="H-T-H motif" evidence="4">
    <location>
        <begin position="33"/>
        <end position="52"/>
    </location>
</feature>
<evidence type="ECO:0000313" key="6">
    <source>
        <dbReference type="EMBL" id="PYI52981.1"/>
    </source>
</evidence>
<reference evidence="6 7" key="1">
    <citation type="submission" date="2018-05" db="EMBL/GenBank/DDBJ databases">
        <title>Paenibacillus flagellatus sp. nov., isolated from selenium mineral soil.</title>
        <authorList>
            <person name="Dai X."/>
        </authorList>
    </citation>
    <scope>NUCLEOTIDE SEQUENCE [LARGE SCALE GENOMIC DNA]</scope>
    <source>
        <strain evidence="6 7">DXL2</strain>
    </source>
</reference>
<evidence type="ECO:0000313" key="7">
    <source>
        <dbReference type="Proteomes" id="UP000247476"/>
    </source>
</evidence>
<keyword evidence="3" id="KW-0804">Transcription</keyword>
<dbReference type="PANTHER" id="PTHR30055">
    <property type="entry name" value="HTH-TYPE TRANSCRIPTIONAL REGULATOR RUTR"/>
    <property type="match status" value="1"/>
</dbReference>
<dbReference type="AlphaFoldDB" id="A0A2V5K1K4"/>
<dbReference type="PANTHER" id="PTHR30055:SF234">
    <property type="entry name" value="HTH-TYPE TRANSCRIPTIONAL REGULATOR BETI"/>
    <property type="match status" value="1"/>
</dbReference>
<evidence type="ECO:0000256" key="1">
    <source>
        <dbReference type="ARBA" id="ARBA00023015"/>
    </source>
</evidence>
<dbReference type="Proteomes" id="UP000247476">
    <property type="component" value="Unassembled WGS sequence"/>
</dbReference>
<dbReference type="InterPro" id="IPR050109">
    <property type="entry name" value="HTH-type_TetR-like_transc_reg"/>
</dbReference>
<accession>A0A2V5K1K4</accession>
<sequence>MSPRKAVDEELGRDKIMQAARELFAEQGYRSVSMRGIAGKLGYSHGALYYHFKDKADLFSAMVIADFERLDERLEDVAAGRSDDPKETLERLFLAYIRFGFEHKRHYEVMFLLAESELNDAARTAKMRSYEKFAAFVTELLKELGSAESGTLMAPWSLFLSLHGFVAYYLHTDQTYDGMRGLAEKHARLLVRGTL</sequence>
<comment type="caution">
    <text evidence="6">The sequence shown here is derived from an EMBL/GenBank/DDBJ whole genome shotgun (WGS) entry which is preliminary data.</text>
</comment>
<proteinExistence type="predicted"/>
<dbReference type="GO" id="GO:0003700">
    <property type="term" value="F:DNA-binding transcription factor activity"/>
    <property type="evidence" value="ECO:0007669"/>
    <property type="project" value="TreeGrafter"/>
</dbReference>
<dbReference type="InterPro" id="IPR001647">
    <property type="entry name" value="HTH_TetR"/>
</dbReference>
<keyword evidence="1" id="KW-0805">Transcription regulation</keyword>
<dbReference type="OrthoDB" id="9815924at2"/>
<dbReference type="PROSITE" id="PS50977">
    <property type="entry name" value="HTH_TETR_2"/>
    <property type="match status" value="1"/>
</dbReference>
<dbReference type="InterPro" id="IPR036271">
    <property type="entry name" value="Tet_transcr_reg_TetR-rel_C_sf"/>
</dbReference>
<name>A0A2V5K1K4_9BACL</name>
<evidence type="ECO:0000259" key="5">
    <source>
        <dbReference type="PROSITE" id="PS50977"/>
    </source>
</evidence>
<keyword evidence="2 4" id="KW-0238">DNA-binding</keyword>
<evidence type="ECO:0000256" key="2">
    <source>
        <dbReference type="ARBA" id="ARBA00023125"/>
    </source>
</evidence>
<dbReference type="EMBL" id="QJVJ01000008">
    <property type="protein sequence ID" value="PYI52981.1"/>
    <property type="molecule type" value="Genomic_DNA"/>
</dbReference>
<dbReference type="Gene3D" id="1.10.357.10">
    <property type="entry name" value="Tetracycline Repressor, domain 2"/>
    <property type="match status" value="1"/>
</dbReference>
<dbReference type="PRINTS" id="PR00455">
    <property type="entry name" value="HTHTETR"/>
</dbReference>
<dbReference type="RefSeq" id="WP_110841529.1">
    <property type="nucleotide sequence ID" value="NZ_QJVJ01000008.1"/>
</dbReference>